<dbReference type="AlphaFoldDB" id="A0A6L6IL96"/>
<dbReference type="CDD" id="cd05666">
    <property type="entry name" value="M20_Acy1-like"/>
    <property type="match status" value="1"/>
</dbReference>
<feature type="binding site" evidence="2">
    <location>
        <position position="362"/>
    </location>
    <ligand>
        <name>Mn(2+)</name>
        <dbReference type="ChEBI" id="CHEBI:29035"/>
        <label>2</label>
    </ligand>
</feature>
<dbReference type="InterPro" id="IPR017439">
    <property type="entry name" value="Amidohydrolase"/>
</dbReference>
<dbReference type="Pfam" id="PF01546">
    <property type="entry name" value="Peptidase_M20"/>
    <property type="match status" value="1"/>
</dbReference>
<dbReference type="PANTHER" id="PTHR11014:SF63">
    <property type="entry name" value="METALLOPEPTIDASE, PUTATIVE (AFU_ORTHOLOGUE AFUA_6G09600)-RELATED"/>
    <property type="match status" value="1"/>
</dbReference>
<dbReference type="GO" id="GO:0046872">
    <property type="term" value="F:metal ion binding"/>
    <property type="evidence" value="ECO:0007669"/>
    <property type="project" value="UniProtKB-KW"/>
</dbReference>
<dbReference type="NCBIfam" id="TIGR01891">
    <property type="entry name" value="amidohydrolases"/>
    <property type="match status" value="1"/>
</dbReference>
<evidence type="ECO:0000313" key="5">
    <source>
        <dbReference type="Proteomes" id="UP000477739"/>
    </source>
</evidence>
<reference evidence="4 5" key="1">
    <citation type="submission" date="2019-11" db="EMBL/GenBank/DDBJ databases">
        <title>Escherichia alba sp. nov. isolated from the gut of plastic-eating superworms Zophobas atratus.</title>
        <authorList>
            <person name="Yang Y."/>
        </authorList>
    </citation>
    <scope>NUCLEOTIDE SEQUENCE [LARGE SCALE GENOMIC DNA]</scope>
    <source>
        <strain evidence="5">BIT-B35</strain>
    </source>
</reference>
<sequence length="389" mass="42535">MTHPLIEALRVNEAQFIRLRRRFHQQPEIGFEEHKTSDEVANLLSQWGYEVHRGLAGTGVVGTLRLGEGKKRLGLRADMDALPMQEKSGKAWASRTDGRFHGCGHDGHTTTLLFAAEYLARTRRFNGTLNLIFQPAEELLYGGRVMLEDGLFEQFPCDTIFGLHNMPGQPLGKIGLRDGAMMASSDTLHIEVNGVGGHGAMPEHTVDATLVACHIALALQTIVSRNITPFEPAVVTVGSIQAGSAPNIINEKVLMKLTVRTLNEQVRKTILQRIHDIAVAQAESFNAVATLTHVNGSPVLVNDPDANALVRTVAGTLFGEESVVQAPPFMGSEDFAFMLERNPNGCYFTIGAGDEADRCMVHNPGYDFNDDILLTGAALWCGLTEHYLR</sequence>
<dbReference type="InterPro" id="IPR002933">
    <property type="entry name" value="Peptidase_M20"/>
</dbReference>
<dbReference type="Gene3D" id="3.40.630.10">
    <property type="entry name" value="Zn peptidases"/>
    <property type="match status" value="1"/>
</dbReference>
<gene>
    <name evidence="4" type="ORF">GJV78_08855</name>
</gene>
<feature type="binding site" evidence="2">
    <location>
        <position position="138"/>
    </location>
    <ligand>
        <name>Mn(2+)</name>
        <dbReference type="ChEBI" id="CHEBI:29035"/>
        <label>2</label>
    </ligand>
</feature>
<feature type="binding site" evidence="2">
    <location>
        <position position="164"/>
    </location>
    <ligand>
        <name>Mn(2+)</name>
        <dbReference type="ChEBI" id="CHEBI:29035"/>
        <label>2</label>
    </ligand>
</feature>
<dbReference type="Proteomes" id="UP000477739">
    <property type="component" value="Unassembled WGS sequence"/>
</dbReference>
<evidence type="ECO:0000256" key="1">
    <source>
        <dbReference type="ARBA" id="ARBA00022801"/>
    </source>
</evidence>
<dbReference type="PIRSF" id="PIRSF005962">
    <property type="entry name" value="Pept_M20D_amidohydro"/>
    <property type="match status" value="1"/>
</dbReference>
<feature type="domain" description="Peptidase M20 dimerisation" evidence="3">
    <location>
        <begin position="187"/>
        <end position="282"/>
    </location>
</feature>
<keyword evidence="1" id="KW-0378">Hydrolase</keyword>
<dbReference type="GO" id="GO:0050118">
    <property type="term" value="F:N-acetyldiaminopimelate deacetylase activity"/>
    <property type="evidence" value="ECO:0007669"/>
    <property type="project" value="UniProtKB-ARBA"/>
</dbReference>
<dbReference type="EMBL" id="WMJZ01000009">
    <property type="protein sequence ID" value="MTH46356.1"/>
    <property type="molecule type" value="Genomic_DNA"/>
</dbReference>
<dbReference type="InterPro" id="IPR036264">
    <property type="entry name" value="Bact_exopeptidase_dim_dom"/>
</dbReference>
<comment type="cofactor">
    <cofactor evidence="2">
        <name>Mn(2+)</name>
        <dbReference type="ChEBI" id="CHEBI:29035"/>
    </cofactor>
    <text evidence="2">The Mn(2+) ion enhances activity.</text>
</comment>
<dbReference type="SUPFAM" id="SSF55031">
    <property type="entry name" value="Bacterial exopeptidase dimerisation domain"/>
    <property type="match status" value="1"/>
</dbReference>
<accession>A0A6L6IL96</accession>
<keyword evidence="5" id="KW-1185">Reference proteome</keyword>
<organism evidence="4 5">
    <name type="scientific">Intestinirhabdus alba</name>
    <dbReference type="NCBI Taxonomy" id="2899544"/>
    <lineage>
        <taxon>Bacteria</taxon>
        <taxon>Pseudomonadati</taxon>
        <taxon>Pseudomonadota</taxon>
        <taxon>Gammaproteobacteria</taxon>
        <taxon>Enterobacterales</taxon>
        <taxon>Enterobacteriaceae</taxon>
        <taxon>Intestinirhabdus</taxon>
    </lineage>
</organism>
<dbReference type="Gene3D" id="3.30.70.360">
    <property type="match status" value="1"/>
</dbReference>
<evidence type="ECO:0000313" key="4">
    <source>
        <dbReference type="EMBL" id="MTH46356.1"/>
    </source>
</evidence>
<name>A0A6L6IL96_9ENTR</name>
<keyword evidence="2" id="KW-0479">Metal-binding</keyword>
<keyword evidence="2" id="KW-0464">Manganese</keyword>
<feature type="binding site" evidence="2">
    <location>
        <position position="103"/>
    </location>
    <ligand>
        <name>Mn(2+)</name>
        <dbReference type="ChEBI" id="CHEBI:29035"/>
        <label>2</label>
    </ligand>
</feature>
<dbReference type="FunFam" id="3.30.70.360:FF:000001">
    <property type="entry name" value="N-acetyldiaminopimelate deacetylase"/>
    <property type="match status" value="1"/>
</dbReference>
<dbReference type="InterPro" id="IPR011650">
    <property type="entry name" value="Peptidase_M20_dimer"/>
</dbReference>
<proteinExistence type="predicted"/>
<dbReference type="Pfam" id="PF07687">
    <property type="entry name" value="M20_dimer"/>
    <property type="match status" value="1"/>
</dbReference>
<dbReference type="PANTHER" id="PTHR11014">
    <property type="entry name" value="PEPTIDASE M20 FAMILY MEMBER"/>
    <property type="match status" value="1"/>
</dbReference>
<dbReference type="OrthoDB" id="9777385at2"/>
<evidence type="ECO:0000259" key="3">
    <source>
        <dbReference type="Pfam" id="PF07687"/>
    </source>
</evidence>
<dbReference type="RefSeq" id="WP_155107982.1">
    <property type="nucleotide sequence ID" value="NZ_WMJZ01000009.1"/>
</dbReference>
<dbReference type="GO" id="GO:0019877">
    <property type="term" value="P:diaminopimelate biosynthetic process"/>
    <property type="evidence" value="ECO:0007669"/>
    <property type="project" value="UniProtKB-ARBA"/>
</dbReference>
<dbReference type="SUPFAM" id="SSF53187">
    <property type="entry name" value="Zn-dependent exopeptidases"/>
    <property type="match status" value="1"/>
</dbReference>
<evidence type="ECO:0000256" key="2">
    <source>
        <dbReference type="PIRSR" id="PIRSR005962-1"/>
    </source>
</evidence>
<comment type="caution">
    <text evidence="4">The sequence shown here is derived from an EMBL/GenBank/DDBJ whole genome shotgun (WGS) entry which is preliminary data.</text>
</comment>
<feature type="binding site" evidence="2">
    <location>
        <position position="105"/>
    </location>
    <ligand>
        <name>Mn(2+)</name>
        <dbReference type="ChEBI" id="CHEBI:29035"/>
        <label>2</label>
    </ligand>
</feature>
<protein>
    <submittedName>
        <fullName evidence="4">Amidohydrolase</fullName>
    </submittedName>
</protein>